<evidence type="ECO:0000313" key="3">
    <source>
        <dbReference type="Proteomes" id="UP000198876"/>
    </source>
</evidence>
<dbReference type="Proteomes" id="UP000198876">
    <property type="component" value="Unassembled WGS sequence"/>
</dbReference>
<dbReference type="PANTHER" id="PTHR33279:SF2">
    <property type="entry name" value="SULFUR CARRIER PROTEIN TUSA"/>
    <property type="match status" value="1"/>
</dbReference>
<dbReference type="PROSITE" id="PS01148">
    <property type="entry name" value="UPF0033"/>
    <property type="match status" value="1"/>
</dbReference>
<organism evidence="2 3">
    <name type="scientific">Halopelagius inordinatus</name>
    <dbReference type="NCBI Taxonomy" id="553467"/>
    <lineage>
        <taxon>Archaea</taxon>
        <taxon>Methanobacteriati</taxon>
        <taxon>Methanobacteriota</taxon>
        <taxon>Stenosarchaea group</taxon>
        <taxon>Halobacteria</taxon>
        <taxon>Halobacteriales</taxon>
        <taxon>Haloferacaceae</taxon>
    </lineage>
</organism>
<keyword evidence="3" id="KW-1185">Reference proteome</keyword>
<evidence type="ECO:0000259" key="1">
    <source>
        <dbReference type="PROSITE" id="PS01148"/>
    </source>
</evidence>
<dbReference type="AlphaFoldDB" id="A0A1I2LJY7"/>
<dbReference type="GO" id="GO:0016740">
    <property type="term" value="F:transferase activity"/>
    <property type="evidence" value="ECO:0007669"/>
    <property type="project" value="UniProtKB-KW"/>
</dbReference>
<dbReference type="EMBL" id="FOOQ01000001">
    <property type="protein sequence ID" value="SFF77411.1"/>
    <property type="molecule type" value="Genomic_DNA"/>
</dbReference>
<dbReference type="SUPFAM" id="SSF64307">
    <property type="entry name" value="SirA-like"/>
    <property type="match status" value="1"/>
</dbReference>
<dbReference type="CDD" id="cd00291">
    <property type="entry name" value="SirA_YedF_YeeD"/>
    <property type="match status" value="1"/>
</dbReference>
<dbReference type="InterPro" id="IPR036868">
    <property type="entry name" value="TusA-like_sf"/>
</dbReference>
<gene>
    <name evidence="2" type="ORF">SAMN04488063_0233</name>
</gene>
<name>A0A1I2LJY7_9EURY</name>
<accession>A0A1I2LJY7</accession>
<keyword evidence="2" id="KW-0808">Transferase</keyword>
<dbReference type="PANTHER" id="PTHR33279">
    <property type="entry name" value="SULFUR CARRIER PROTEIN YEDF-RELATED"/>
    <property type="match status" value="1"/>
</dbReference>
<protein>
    <submittedName>
        <fullName evidence="2">TusA-related sulfurtransferase</fullName>
    </submittedName>
</protein>
<dbReference type="STRING" id="553467.SAMN04488063_0233"/>
<dbReference type="InterPro" id="IPR001455">
    <property type="entry name" value="TusA-like"/>
</dbReference>
<reference evidence="3" key="1">
    <citation type="submission" date="2016-10" db="EMBL/GenBank/DDBJ databases">
        <authorList>
            <person name="Varghese N."/>
            <person name="Submissions S."/>
        </authorList>
    </citation>
    <scope>NUCLEOTIDE SEQUENCE [LARGE SCALE GENOMIC DNA]</scope>
    <source>
        <strain evidence="3">CGMCC 1.7739</strain>
    </source>
</reference>
<dbReference type="Pfam" id="PF01206">
    <property type="entry name" value="TusA"/>
    <property type="match status" value="1"/>
</dbReference>
<evidence type="ECO:0000313" key="2">
    <source>
        <dbReference type="EMBL" id="SFF77411.1"/>
    </source>
</evidence>
<feature type="domain" description="UPF0033" evidence="1">
    <location>
        <begin position="58"/>
        <end position="82"/>
    </location>
</feature>
<sequence length="126" mass="14087">MGGWSSFDLLYADKGWLFGTRSHNIGIRTHYYHRSLRTLTCDHEVTTMTEALSPDVTLDERGAGCPGPLMSLVGKVKDVDSGTVVELRTSDRGSKDDVPEWLEKAGHELLGVEDHEGYWSIHIRKS</sequence>
<proteinExistence type="predicted"/>
<dbReference type="Gene3D" id="3.30.110.40">
    <property type="entry name" value="TusA-like domain"/>
    <property type="match status" value="1"/>
</dbReference>